<gene>
    <name evidence="3" type="ORF">HPP92_016862</name>
</gene>
<dbReference type="OrthoDB" id="3789372at2759"/>
<reference evidence="3 4" key="1">
    <citation type="journal article" date="2020" name="Nat. Food">
        <title>A phased Vanilla planifolia genome enables genetic improvement of flavour and production.</title>
        <authorList>
            <person name="Hasing T."/>
            <person name="Tang H."/>
            <person name="Brym M."/>
            <person name="Khazi F."/>
            <person name="Huang T."/>
            <person name="Chambers A.H."/>
        </authorList>
    </citation>
    <scope>NUCLEOTIDE SEQUENCE [LARGE SCALE GENOMIC DNA]</scope>
    <source>
        <tissue evidence="3">Leaf</tissue>
    </source>
</reference>
<keyword evidence="1" id="KW-1133">Transmembrane helix</keyword>
<keyword evidence="1" id="KW-0472">Membrane</keyword>
<keyword evidence="1" id="KW-0812">Transmembrane</keyword>
<sequence>MKRLEHLFVVFVLCHLLLLVYFPWFALSQSSTSCPLNFTLAKPYVSAATSSHPSDLCAFSFRSSTSSNHSTSSPPISSFPIAILLFLLVRSLFLLSPSYLPIPCPSPPPAVSPLPPSLFRA</sequence>
<protein>
    <submittedName>
        <fullName evidence="3">Uncharacterized protein</fullName>
    </submittedName>
</protein>
<name>A0A835QJN9_VANPL</name>
<keyword evidence="2" id="KW-0732">Signal</keyword>
<dbReference type="Proteomes" id="UP000636800">
    <property type="component" value="Unassembled WGS sequence"/>
</dbReference>
<feature type="chain" id="PRO_5032465547" evidence="2">
    <location>
        <begin position="29"/>
        <end position="121"/>
    </location>
</feature>
<feature type="transmembrane region" description="Helical" evidence="1">
    <location>
        <begin position="76"/>
        <end position="95"/>
    </location>
</feature>
<dbReference type="EMBL" id="JADCNL010000008">
    <property type="protein sequence ID" value="KAG0470162.1"/>
    <property type="molecule type" value="Genomic_DNA"/>
</dbReference>
<proteinExistence type="predicted"/>
<dbReference type="AlphaFoldDB" id="A0A835QJN9"/>
<organism evidence="3 4">
    <name type="scientific">Vanilla planifolia</name>
    <name type="common">Vanilla</name>
    <dbReference type="NCBI Taxonomy" id="51239"/>
    <lineage>
        <taxon>Eukaryota</taxon>
        <taxon>Viridiplantae</taxon>
        <taxon>Streptophyta</taxon>
        <taxon>Embryophyta</taxon>
        <taxon>Tracheophyta</taxon>
        <taxon>Spermatophyta</taxon>
        <taxon>Magnoliopsida</taxon>
        <taxon>Liliopsida</taxon>
        <taxon>Asparagales</taxon>
        <taxon>Orchidaceae</taxon>
        <taxon>Vanilloideae</taxon>
        <taxon>Vanilleae</taxon>
        <taxon>Vanilla</taxon>
    </lineage>
</organism>
<evidence type="ECO:0000313" key="4">
    <source>
        <dbReference type="Proteomes" id="UP000636800"/>
    </source>
</evidence>
<evidence type="ECO:0000256" key="1">
    <source>
        <dbReference type="SAM" id="Phobius"/>
    </source>
</evidence>
<comment type="caution">
    <text evidence="3">The sequence shown here is derived from an EMBL/GenBank/DDBJ whole genome shotgun (WGS) entry which is preliminary data.</text>
</comment>
<keyword evidence="4" id="KW-1185">Reference proteome</keyword>
<accession>A0A835QJN9</accession>
<evidence type="ECO:0000313" key="3">
    <source>
        <dbReference type="EMBL" id="KAG0470162.1"/>
    </source>
</evidence>
<evidence type="ECO:0000256" key="2">
    <source>
        <dbReference type="SAM" id="SignalP"/>
    </source>
</evidence>
<feature type="signal peptide" evidence="2">
    <location>
        <begin position="1"/>
        <end position="28"/>
    </location>
</feature>
<dbReference type="PROSITE" id="PS51257">
    <property type="entry name" value="PROKAR_LIPOPROTEIN"/>
    <property type="match status" value="1"/>
</dbReference>